<dbReference type="PANTHER" id="PTHR43861">
    <property type="entry name" value="TRANS-ACONITATE 2-METHYLTRANSFERASE-RELATED"/>
    <property type="match status" value="1"/>
</dbReference>
<dbReference type="InterPro" id="IPR029063">
    <property type="entry name" value="SAM-dependent_MTases_sf"/>
</dbReference>
<keyword evidence="2 4" id="KW-0808">Transferase</keyword>
<evidence type="ECO:0000256" key="1">
    <source>
        <dbReference type="ARBA" id="ARBA00022603"/>
    </source>
</evidence>
<dbReference type="InterPro" id="IPR041698">
    <property type="entry name" value="Methyltransf_25"/>
</dbReference>
<gene>
    <name evidence="4" type="ORF">AKJ09_09625</name>
</gene>
<keyword evidence="1 4" id="KW-0489">Methyltransferase</keyword>
<sequence>MSTDPKTYWNGPVGERWTSLAHVLEKVFGPLREAALDLAAARPGEHVLDVGCGCGGTTLTLAKAVGKAGHVLGVDISAPMLARAKERIEAAGVAAAVELDDAATTRFDPTFDLLHSAFGTMFFPDPHAAFRNLATALKPGGRVAFICWRALAENAGMSAPLAAAKPFLPPMEPPVPGAPGPFAFADPDRLKRILEGAGFTDVVISPLDRNISLGDTLDEAVEFSLETGPTSHALRAAPEVPREPVAAAVREALRPYASAADGVSVPTATWLVSAKR</sequence>
<dbReference type="Gene3D" id="3.40.50.150">
    <property type="entry name" value="Vaccinia Virus protein VP39"/>
    <property type="match status" value="1"/>
</dbReference>
<dbReference type="GO" id="GO:0032259">
    <property type="term" value="P:methylation"/>
    <property type="evidence" value="ECO:0007669"/>
    <property type="project" value="UniProtKB-KW"/>
</dbReference>
<feature type="domain" description="Methyltransferase" evidence="3">
    <location>
        <begin position="47"/>
        <end position="141"/>
    </location>
</feature>
<dbReference type="STRING" id="1391654.AKJ09_09625"/>
<dbReference type="KEGG" id="llu:AKJ09_09625"/>
<dbReference type="AlphaFoldDB" id="A0A0K1QBB5"/>
<organism evidence="4 5">
    <name type="scientific">Labilithrix luteola</name>
    <dbReference type="NCBI Taxonomy" id="1391654"/>
    <lineage>
        <taxon>Bacteria</taxon>
        <taxon>Pseudomonadati</taxon>
        <taxon>Myxococcota</taxon>
        <taxon>Polyangia</taxon>
        <taxon>Polyangiales</taxon>
        <taxon>Labilitrichaceae</taxon>
        <taxon>Labilithrix</taxon>
    </lineage>
</organism>
<keyword evidence="5" id="KW-1185">Reference proteome</keyword>
<reference evidence="4 5" key="1">
    <citation type="submission" date="2015-08" db="EMBL/GenBank/DDBJ databases">
        <authorList>
            <person name="Babu N.S."/>
            <person name="Beckwith C.J."/>
            <person name="Beseler K.G."/>
            <person name="Brison A."/>
            <person name="Carone J.V."/>
            <person name="Caskin T.P."/>
            <person name="Diamond M."/>
            <person name="Durham M.E."/>
            <person name="Foxe J.M."/>
            <person name="Go M."/>
            <person name="Henderson B.A."/>
            <person name="Jones I.B."/>
            <person name="McGettigan J.A."/>
            <person name="Micheletti S.J."/>
            <person name="Nasrallah M.E."/>
            <person name="Ortiz D."/>
            <person name="Piller C.R."/>
            <person name="Privatt S.R."/>
            <person name="Schneider S.L."/>
            <person name="Sharp S."/>
            <person name="Smith T.C."/>
            <person name="Stanton J.D."/>
            <person name="Ullery H.E."/>
            <person name="Wilson R.J."/>
            <person name="Serrano M.G."/>
            <person name="Buck G."/>
            <person name="Lee V."/>
            <person name="Wang Y."/>
            <person name="Carvalho R."/>
            <person name="Voegtly L."/>
            <person name="Shi R."/>
            <person name="Duckworth R."/>
            <person name="Johnson A."/>
            <person name="Loviza R."/>
            <person name="Walstead R."/>
            <person name="Shah Z."/>
            <person name="Kiflezghi M."/>
            <person name="Wade K."/>
            <person name="Ball S.L."/>
            <person name="Bradley K.W."/>
            <person name="Asai D.J."/>
            <person name="Bowman C.A."/>
            <person name="Russell D.A."/>
            <person name="Pope W.H."/>
            <person name="Jacobs-Sera D."/>
            <person name="Hendrix R.W."/>
            <person name="Hatfull G.F."/>
        </authorList>
    </citation>
    <scope>NUCLEOTIDE SEQUENCE [LARGE SCALE GENOMIC DNA]</scope>
    <source>
        <strain evidence="4 5">DSM 27648</strain>
    </source>
</reference>
<dbReference type="PANTHER" id="PTHR43861:SF1">
    <property type="entry name" value="TRANS-ACONITATE 2-METHYLTRANSFERASE"/>
    <property type="match status" value="1"/>
</dbReference>
<dbReference type="Proteomes" id="UP000064967">
    <property type="component" value="Chromosome"/>
</dbReference>
<name>A0A0K1QBB5_9BACT</name>
<evidence type="ECO:0000313" key="5">
    <source>
        <dbReference type="Proteomes" id="UP000064967"/>
    </source>
</evidence>
<protein>
    <submittedName>
        <fullName evidence="4">Methyltransferase</fullName>
    </submittedName>
</protein>
<evidence type="ECO:0000313" key="4">
    <source>
        <dbReference type="EMBL" id="AKV02962.1"/>
    </source>
</evidence>
<dbReference type="OrthoDB" id="9777638at2"/>
<proteinExistence type="predicted"/>
<dbReference type="RefSeq" id="WP_146653806.1">
    <property type="nucleotide sequence ID" value="NZ_CP012333.1"/>
</dbReference>
<dbReference type="Pfam" id="PF13649">
    <property type="entry name" value="Methyltransf_25"/>
    <property type="match status" value="1"/>
</dbReference>
<accession>A0A0K1QBB5</accession>
<evidence type="ECO:0000256" key="2">
    <source>
        <dbReference type="ARBA" id="ARBA00022679"/>
    </source>
</evidence>
<dbReference type="SUPFAM" id="SSF53335">
    <property type="entry name" value="S-adenosyl-L-methionine-dependent methyltransferases"/>
    <property type="match status" value="1"/>
</dbReference>
<evidence type="ECO:0000259" key="3">
    <source>
        <dbReference type="Pfam" id="PF13649"/>
    </source>
</evidence>
<dbReference type="EMBL" id="CP012333">
    <property type="protein sequence ID" value="AKV02962.1"/>
    <property type="molecule type" value="Genomic_DNA"/>
</dbReference>
<dbReference type="GO" id="GO:0008168">
    <property type="term" value="F:methyltransferase activity"/>
    <property type="evidence" value="ECO:0007669"/>
    <property type="project" value="UniProtKB-KW"/>
</dbReference>
<dbReference type="CDD" id="cd02440">
    <property type="entry name" value="AdoMet_MTases"/>
    <property type="match status" value="1"/>
</dbReference>